<keyword evidence="2" id="KW-1185">Reference proteome</keyword>
<evidence type="ECO:0000313" key="2">
    <source>
        <dbReference type="Proteomes" id="UP000266841"/>
    </source>
</evidence>
<evidence type="ECO:0000313" key="1">
    <source>
        <dbReference type="EMBL" id="EJK48064.1"/>
    </source>
</evidence>
<reference evidence="1 2" key="1">
    <citation type="journal article" date="2012" name="Genome Biol.">
        <title>Genome and low-iron response of an oceanic diatom adapted to chronic iron limitation.</title>
        <authorList>
            <person name="Lommer M."/>
            <person name="Specht M."/>
            <person name="Roy A.S."/>
            <person name="Kraemer L."/>
            <person name="Andreson R."/>
            <person name="Gutowska M.A."/>
            <person name="Wolf J."/>
            <person name="Bergner S.V."/>
            <person name="Schilhabel M.B."/>
            <person name="Klostermeier U.C."/>
            <person name="Beiko R.G."/>
            <person name="Rosenstiel P."/>
            <person name="Hippler M."/>
            <person name="Laroche J."/>
        </authorList>
    </citation>
    <scope>NUCLEOTIDE SEQUENCE [LARGE SCALE GENOMIC DNA]</scope>
    <source>
        <strain evidence="1 2">CCMP1005</strain>
    </source>
</reference>
<organism evidence="1 2">
    <name type="scientific">Thalassiosira oceanica</name>
    <name type="common">Marine diatom</name>
    <dbReference type="NCBI Taxonomy" id="159749"/>
    <lineage>
        <taxon>Eukaryota</taxon>
        <taxon>Sar</taxon>
        <taxon>Stramenopiles</taxon>
        <taxon>Ochrophyta</taxon>
        <taxon>Bacillariophyta</taxon>
        <taxon>Coscinodiscophyceae</taxon>
        <taxon>Thalassiosirophycidae</taxon>
        <taxon>Thalassiosirales</taxon>
        <taxon>Thalassiosiraceae</taxon>
        <taxon>Thalassiosira</taxon>
    </lineage>
</organism>
<protein>
    <submittedName>
        <fullName evidence="1">Uncharacterized protein</fullName>
    </submittedName>
</protein>
<dbReference type="Proteomes" id="UP000266841">
    <property type="component" value="Unassembled WGS sequence"/>
</dbReference>
<proteinExistence type="predicted"/>
<dbReference type="EMBL" id="AGNL01046314">
    <property type="protein sequence ID" value="EJK48064.1"/>
    <property type="molecule type" value="Genomic_DNA"/>
</dbReference>
<gene>
    <name evidence="1" type="ORF">THAOC_33170</name>
</gene>
<comment type="caution">
    <text evidence="1">The sequence shown here is derived from an EMBL/GenBank/DDBJ whole genome shotgun (WGS) entry which is preliminary data.</text>
</comment>
<name>K0R7M8_THAOC</name>
<sequence length="91" mass="10291">MDLWSCEDSSSNEMEPVLEKDLAMISPINPAIKQMEQMLQHCSHHLKYDNNEIVTDATEIHGILTGVACSQLSAMKREERKECAQTLCNLL</sequence>
<dbReference type="AlphaFoldDB" id="K0R7M8"/>
<accession>K0R7M8</accession>